<comment type="subcellular location">
    <subcellularLocation>
        <location evidence="1">Cell membrane</location>
        <topology evidence="1">Multi-pass membrane protein</topology>
    </subcellularLocation>
</comment>
<feature type="transmembrane region" description="Helical" evidence="7">
    <location>
        <begin position="33"/>
        <end position="53"/>
    </location>
</feature>
<feature type="domain" description="EamA" evidence="8">
    <location>
        <begin position="6"/>
        <end position="136"/>
    </location>
</feature>
<dbReference type="Proteomes" id="UP000256329">
    <property type="component" value="Unassembled WGS sequence"/>
</dbReference>
<feature type="transmembrane region" description="Helical" evidence="7">
    <location>
        <begin position="181"/>
        <end position="199"/>
    </location>
</feature>
<dbReference type="InterPro" id="IPR000620">
    <property type="entry name" value="EamA_dom"/>
</dbReference>
<reference evidence="9 10" key="1">
    <citation type="submission" date="2018-08" db="EMBL/GenBank/DDBJ databases">
        <title>Form III RuBisCO-mediated autotrophy in Thermodesulfobium bacteria.</title>
        <authorList>
            <person name="Toshchakov S.V."/>
            <person name="Kublanov I.V."/>
            <person name="Frolov E."/>
            <person name="Bonch-Osmolovskaya E.A."/>
            <person name="Tourova T.P."/>
            <person name="Chernych N.A."/>
            <person name="Lebedinsky A.V."/>
        </authorList>
    </citation>
    <scope>NUCLEOTIDE SEQUENCE [LARGE SCALE GENOMIC DNA]</scope>
    <source>
        <strain evidence="9 10">SR</strain>
    </source>
</reference>
<keyword evidence="10" id="KW-1185">Reference proteome</keyword>
<evidence type="ECO:0000256" key="1">
    <source>
        <dbReference type="ARBA" id="ARBA00004651"/>
    </source>
</evidence>
<evidence type="ECO:0000256" key="4">
    <source>
        <dbReference type="ARBA" id="ARBA00022692"/>
    </source>
</evidence>
<keyword evidence="6 7" id="KW-0472">Membrane</keyword>
<dbReference type="InterPro" id="IPR037185">
    <property type="entry name" value="EmrE-like"/>
</dbReference>
<sequence length="306" mass="33114">MKTKDVLLLLLVTLLWGLTFPLAKFGSEFIPPLLFAALRFLLGAVCLYGWWVGQRKRVWHARAKFWPYLSLGLLQTTAMGGALHLGISLVNSSLAAIVLYSYPLFFTLFAYLLLQENLGLGQAAGLLLGFLGLVLAIDPWQTCLPHKELLGTVVILSGAVSWGLASVYLKAAFREEDKLEVTTFQMLYGSLLLLPFALLEGVGRFFWTPVVVGVLLYTGVFTSAVGFALLLSIQASYPSSQTGVFLFLVPVFGAFFSHLLLKEALGWNLVLGLILTALGVVAVNRYVAPAEGMANGKSPSKPGGAL</sequence>
<feature type="transmembrane region" description="Helical" evidence="7">
    <location>
        <begin position="205"/>
        <end position="231"/>
    </location>
</feature>
<name>A0A3D8P1S8_9THEO</name>
<feature type="transmembrane region" description="Helical" evidence="7">
    <location>
        <begin position="65"/>
        <end position="87"/>
    </location>
</feature>
<evidence type="ECO:0000256" key="2">
    <source>
        <dbReference type="ARBA" id="ARBA00007362"/>
    </source>
</evidence>
<keyword evidence="3" id="KW-1003">Cell membrane</keyword>
<evidence type="ECO:0000313" key="9">
    <source>
        <dbReference type="EMBL" id="RDV81820.1"/>
    </source>
</evidence>
<comment type="caution">
    <text evidence="9">The sequence shown here is derived from an EMBL/GenBank/DDBJ whole genome shotgun (WGS) entry which is preliminary data.</text>
</comment>
<proteinExistence type="inferred from homology"/>
<feature type="transmembrane region" description="Helical" evidence="7">
    <location>
        <begin position="243"/>
        <end position="261"/>
    </location>
</feature>
<keyword evidence="5 7" id="KW-1133">Transmembrane helix</keyword>
<comment type="similarity">
    <text evidence="2">Belongs to the EamA transporter family.</text>
</comment>
<feature type="transmembrane region" description="Helical" evidence="7">
    <location>
        <begin position="267"/>
        <end position="287"/>
    </location>
</feature>
<feature type="domain" description="EamA" evidence="8">
    <location>
        <begin position="150"/>
        <end position="284"/>
    </location>
</feature>
<dbReference type="EMBL" id="QSLN01000014">
    <property type="protein sequence ID" value="RDV81820.1"/>
    <property type="molecule type" value="Genomic_DNA"/>
</dbReference>
<dbReference type="RefSeq" id="WP_115793076.1">
    <property type="nucleotide sequence ID" value="NZ_QSLN01000014.1"/>
</dbReference>
<dbReference type="SUPFAM" id="SSF103481">
    <property type="entry name" value="Multidrug resistance efflux transporter EmrE"/>
    <property type="match status" value="2"/>
</dbReference>
<gene>
    <name evidence="9" type="ORF">DXX99_08555</name>
</gene>
<dbReference type="AlphaFoldDB" id="A0A3D8P1S8"/>
<accession>A0A3D8P1S8</accession>
<dbReference type="GO" id="GO:0005886">
    <property type="term" value="C:plasma membrane"/>
    <property type="evidence" value="ECO:0007669"/>
    <property type="project" value="UniProtKB-SubCell"/>
</dbReference>
<evidence type="ECO:0000256" key="6">
    <source>
        <dbReference type="ARBA" id="ARBA00023136"/>
    </source>
</evidence>
<dbReference type="Pfam" id="PF00892">
    <property type="entry name" value="EamA"/>
    <property type="match status" value="2"/>
</dbReference>
<dbReference type="OrthoDB" id="3190463at2"/>
<evidence type="ECO:0000256" key="3">
    <source>
        <dbReference type="ARBA" id="ARBA00022475"/>
    </source>
</evidence>
<protein>
    <submittedName>
        <fullName evidence="9">DMT family transporter</fullName>
    </submittedName>
</protein>
<feature type="transmembrane region" description="Helical" evidence="7">
    <location>
        <begin position="120"/>
        <end position="137"/>
    </location>
</feature>
<evidence type="ECO:0000313" key="10">
    <source>
        <dbReference type="Proteomes" id="UP000256329"/>
    </source>
</evidence>
<dbReference type="PANTHER" id="PTHR32322:SF18">
    <property type="entry name" value="S-ADENOSYLMETHIONINE_S-ADENOSYLHOMOCYSTEINE TRANSPORTER"/>
    <property type="match status" value="1"/>
</dbReference>
<evidence type="ECO:0000256" key="7">
    <source>
        <dbReference type="SAM" id="Phobius"/>
    </source>
</evidence>
<keyword evidence="4 7" id="KW-0812">Transmembrane</keyword>
<feature type="transmembrane region" description="Helical" evidence="7">
    <location>
        <begin position="93"/>
        <end position="113"/>
    </location>
</feature>
<evidence type="ECO:0000259" key="8">
    <source>
        <dbReference type="Pfam" id="PF00892"/>
    </source>
</evidence>
<evidence type="ECO:0000256" key="5">
    <source>
        <dbReference type="ARBA" id="ARBA00022989"/>
    </source>
</evidence>
<feature type="transmembrane region" description="Helical" evidence="7">
    <location>
        <begin position="149"/>
        <end position="169"/>
    </location>
</feature>
<organism evidence="9 10">
    <name type="scientific">Ammonifex thiophilus</name>
    <dbReference type="NCBI Taxonomy" id="444093"/>
    <lineage>
        <taxon>Bacteria</taxon>
        <taxon>Bacillati</taxon>
        <taxon>Bacillota</taxon>
        <taxon>Clostridia</taxon>
        <taxon>Thermoanaerobacterales</taxon>
        <taxon>Thermoanaerobacteraceae</taxon>
        <taxon>Ammonifex</taxon>
    </lineage>
</organism>
<dbReference type="InterPro" id="IPR050638">
    <property type="entry name" value="AA-Vitamin_Transporters"/>
</dbReference>
<dbReference type="PANTHER" id="PTHR32322">
    <property type="entry name" value="INNER MEMBRANE TRANSPORTER"/>
    <property type="match status" value="1"/>
</dbReference>